<dbReference type="InterPro" id="IPR000555">
    <property type="entry name" value="JAMM/MPN+_dom"/>
</dbReference>
<dbReference type="PANTHER" id="PTHR34858:SF1">
    <property type="entry name" value="CYSO-CYSTEINE PEPTIDASE"/>
    <property type="match status" value="1"/>
</dbReference>
<feature type="domain" description="MPN" evidence="6">
    <location>
        <begin position="3"/>
        <end position="132"/>
    </location>
</feature>
<proteinExistence type="predicted"/>
<dbReference type="Proteomes" id="UP001500713">
    <property type="component" value="Unassembled WGS sequence"/>
</dbReference>
<keyword evidence="1" id="KW-0645">Protease</keyword>
<comment type="caution">
    <text evidence="7">The sequence shown here is derived from an EMBL/GenBank/DDBJ whole genome shotgun (WGS) entry which is preliminary data.</text>
</comment>
<organism evidence="7 8">
    <name type="scientific">Parasphingorhabdus litoris</name>
    <dbReference type="NCBI Taxonomy" id="394733"/>
    <lineage>
        <taxon>Bacteria</taxon>
        <taxon>Pseudomonadati</taxon>
        <taxon>Pseudomonadota</taxon>
        <taxon>Alphaproteobacteria</taxon>
        <taxon>Sphingomonadales</taxon>
        <taxon>Sphingomonadaceae</taxon>
        <taxon>Parasphingorhabdus</taxon>
    </lineage>
</organism>
<evidence type="ECO:0000313" key="8">
    <source>
        <dbReference type="Proteomes" id="UP001500713"/>
    </source>
</evidence>
<dbReference type="PANTHER" id="PTHR34858">
    <property type="entry name" value="CYSO-CYSTEINE PEPTIDASE"/>
    <property type="match status" value="1"/>
</dbReference>
<dbReference type="RefSeq" id="WP_229953286.1">
    <property type="nucleotide sequence ID" value="NZ_BAAAEM010000003.1"/>
</dbReference>
<dbReference type="EMBL" id="BAAAEM010000003">
    <property type="protein sequence ID" value="GAA0483064.1"/>
    <property type="molecule type" value="Genomic_DNA"/>
</dbReference>
<evidence type="ECO:0000256" key="4">
    <source>
        <dbReference type="ARBA" id="ARBA00022833"/>
    </source>
</evidence>
<reference evidence="8" key="1">
    <citation type="journal article" date="2019" name="Int. J. Syst. Evol. Microbiol.">
        <title>The Global Catalogue of Microorganisms (GCM) 10K type strain sequencing project: providing services to taxonomists for standard genome sequencing and annotation.</title>
        <authorList>
            <consortium name="The Broad Institute Genomics Platform"/>
            <consortium name="The Broad Institute Genome Sequencing Center for Infectious Disease"/>
            <person name="Wu L."/>
            <person name="Ma J."/>
        </authorList>
    </citation>
    <scope>NUCLEOTIDE SEQUENCE [LARGE SCALE GENOMIC DNA]</scope>
    <source>
        <strain evidence="8">JCM 14162</strain>
    </source>
</reference>
<dbReference type="CDD" id="cd08070">
    <property type="entry name" value="MPN_like"/>
    <property type="match status" value="1"/>
</dbReference>
<sequence length="143" mass="15643">MKLVISSTILDELQQLARETAPEEACGLLFGDNGRVSSFKVTQNVAENRLRHFEIDPVDLISAERAMRDNGPRIIGYYHSHPSGAVGPSQTDAAMAAPDDRIWLIINGQDAAAWQAVENGEIYGRFDPITLDCQSTKGQTADN</sequence>
<protein>
    <recommendedName>
        <fullName evidence="6">MPN domain-containing protein</fullName>
    </recommendedName>
</protein>
<keyword evidence="4" id="KW-0862">Zinc</keyword>
<evidence type="ECO:0000256" key="2">
    <source>
        <dbReference type="ARBA" id="ARBA00022723"/>
    </source>
</evidence>
<evidence type="ECO:0000256" key="5">
    <source>
        <dbReference type="ARBA" id="ARBA00023049"/>
    </source>
</evidence>
<keyword evidence="8" id="KW-1185">Reference proteome</keyword>
<dbReference type="InterPro" id="IPR037518">
    <property type="entry name" value="MPN"/>
</dbReference>
<dbReference type="InterPro" id="IPR028090">
    <property type="entry name" value="JAB_dom_prok"/>
</dbReference>
<dbReference type="Gene3D" id="3.40.140.10">
    <property type="entry name" value="Cytidine Deaminase, domain 2"/>
    <property type="match status" value="1"/>
</dbReference>
<name>A0ABP3KMM1_9SPHN</name>
<evidence type="ECO:0000259" key="6">
    <source>
        <dbReference type="PROSITE" id="PS50249"/>
    </source>
</evidence>
<dbReference type="SUPFAM" id="SSF102712">
    <property type="entry name" value="JAB1/MPN domain"/>
    <property type="match status" value="1"/>
</dbReference>
<dbReference type="Pfam" id="PF14464">
    <property type="entry name" value="Prok-JAB"/>
    <property type="match status" value="1"/>
</dbReference>
<keyword evidence="5" id="KW-0482">Metalloprotease</keyword>
<dbReference type="SMART" id="SM00232">
    <property type="entry name" value="JAB_MPN"/>
    <property type="match status" value="1"/>
</dbReference>
<accession>A0ABP3KMM1</accession>
<evidence type="ECO:0000313" key="7">
    <source>
        <dbReference type="EMBL" id="GAA0483064.1"/>
    </source>
</evidence>
<keyword evidence="2" id="KW-0479">Metal-binding</keyword>
<keyword evidence="3" id="KW-0378">Hydrolase</keyword>
<evidence type="ECO:0000256" key="1">
    <source>
        <dbReference type="ARBA" id="ARBA00022670"/>
    </source>
</evidence>
<evidence type="ECO:0000256" key="3">
    <source>
        <dbReference type="ARBA" id="ARBA00022801"/>
    </source>
</evidence>
<gene>
    <name evidence="7" type="ORF">GCM10009096_26800</name>
</gene>
<dbReference type="InterPro" id="IPR051929">
    <property type="entry name" value="VirAsm_ModProt"/>
</dbReference>
<dbReference type="PROSITE" id="PS50249">
    <property type="entry name" value="MPN"/>
    <property type="match status" value="1"/>
</dbReference>